<reference evidence="1 2" key="1">
    <citation type="submission" date="2022-05" db="EMBL/GenBank/DDBJ databases">
        <authorList>
            <consortium name="Genoscope - CEA"/>
            <person name="William W."/>
        </authorList>
    </citation>
    <scope>NUCLEOTIDE SEQUENCE [LARGE SCALE GENOMIC DNA]</scope>
</reference>
<sequence length="162" mass="18333">MKTMASCKNTLDDALANTVTTQEYSAVATSDLRLTIRKSRPPKPSVSPTTTTPFELIEIKRRVRKCAGCGGDLKEGPDEYTKDDLDELFYVCHKEHDYGAALVSRRSRVQKTFENKHFYVYRNCLVGRDPGFDFTHVQMCISYTLSASQLSFLKDRLSSLSC</sequence>
<comment type="caution">
    <text evidence="1">The sequence shown here is derived from an EMBL/GenBank/DDBJ whole genome shotgun (WGS) entry which is preliminary data.</text>
</comment>
<proteinExistence type="predicted"/>
<accession>A0AAU9XHP8</accession>
<name>A0AAU9XHP8_9CNID</name>
<dbReference type="Proteomes" id="UP001159428">
    <property type="component" value="Unassembled WGS sequence"/>
</dbReference>
<gene>
    <name evidence="1" type="ORF">PMEA_00023303</name>
</gene>
<evidence type="ECO:0000313" key="1">
    <source>
        <dbReference type="EMBL" id="CAH3147132.1"/>
    </source>
</evidence>
<evidence type="ECO:0000313" key="2">
    <source>
        <dbReference type="Proteomes" id="UP001159428"/>
    </source>
</evidence>
<protein>
    <submittedName>
        <fullName evidence="1">Uncharacterized protein</fullName>
    </submittedName>
</protein>
<organism evidence="1 2">
    <name type="scientific">Pocillopora meandrina</name>
    <dbReference type="NCBI Taxonomy" id="46732"/>
    <lineage>
        <taxon>Eukaryota</taxon>
        <taxon>Metazoa</taxon>
        <taxon>Cnidaria</taxon>
        <taxon>Anthozoa</taxon>
        <taxon>Hexacorallia</taxon>
        <taxon>Scleractinia</taxon>
        <taxon>Astrocoeniina</taxon>
        <taxon>Pocilloporidae</taxon>
        <taxon>Pocillopora</taxon>
    </lineage>
</organism>
<dbReference type="EMBL" id="CALNXJ010000042">
    <property type="protein sequence ID" value="CAH3147132.1"/>
    <property type="molecule type" value="Genomic_DNA"/>
</dbReference>
<keyword evidence="2" id="KW-1185">Reference proteome</keyword>
<dbReference type="AlphaFoldDB" id="A0AAU9XHP8"/>